<dbReference type="PANTHER" id="PTHR12110">
    <property type="entry name" value="HYDROXYPYRUVATE ISOMERASE"/>
    <property type="match status" value="1"/>
</dbReference>
<feature type="domain" description="Xylose isomerase-like TIM barrel" evidence="1">
    <location>
        <begin position="28"/>
        <end position="256"/>
    </location>
</feature>
<reference evidence="2 3" key="1">
    <citation type="submission" date="2021-04" db="EMBL/GenBank/DDBJ databases">
        <title>Paenibacillus sp. DLE-14 whole genome sequence.</title>
        <authorList>
            <person name="Ham Y.J."/>
        </authorList>
    </citation>
    <scope>NUCLEOTIDE SEQUENCE [LARGE SCALE GENOMIC DNA]</scope>
    <source>
        <strain evidence="2 3">DLE-14</strain>
    </source>
</reference>
<proteinExistence type="predicted"/>
<dbReference type="Proteomes" id="UP000673394">
    <property type="component" value="Unassembled WGS sequence"/>
</dbReference>
<dbReference type="RefSeq" id="WP_091221217.1">
    <property type="nucleotide sequence ID" value="NZ_JAGKSP010000002.1"/>
</dbReference>
<comment type="caution">
    <text evidence="2">The sequence shown here is derived from an EMBL/GenBank/DDBJ whole genome shotgun (WGS) entry which is preliminary data.</text>
</comment>
<dbReference type="Pfam" id="PF01261">
    <property type="entry name" value="AP_endonuc_2"/>
    <property type="match status" value="1"/>
</dbReference>
<sequence length="261" mass="29417">MKGRSLVKIGLQLFTLRDDTAKDFRGTLRQVAAMGYEGVEFAGYGDIPAEEMRDLLQELGLEAFGSHVGLQQLEENMEEQIQYLKTVGARYVICPWLSPEQLAGGEAFWRELIAKFATFGARLREEGLQFCYHNHDFEFAAEIDGEYIFDAMYTKVDADLLKVEMDIGWVQYSNQDPLAYIAKYAGRLPLLHLKDFRKETSVNHIDTVELGKGDLALNDIIDAANKAGVEWLVVEQDSCANPPLESVQTSMEWLKANGHKA</sequence>
<evidence type="ECO:0000313" key="2">
    <source>
        <dbReference type="EMBL" id="MBP3962327.1"/>
    </source>
</evidence>
<dbReference type="EMBL" id="JAGKSP010000002">
    <property type="protein sequence ID" value="MBP3962327.1"/>
    <property type="molecule type" value="Genomic_DNA"/>
</dbReference>
<organism evidence="2 3">
    <name type="scientific">Paenibacillus lignilyticus</name>
    <dbReference type="NCBI Taxonomy" id="1172615"/>
    <lineage>
        <taxon>Bacteria</taxon>
        <taxon>Bacillati</taxon>
        <taxon>Bacillota</taxon>
        <taxon>Bacilli</taxon>
        <taxon>Bacillales</taxon>
        <taxon>Paenibacillaceae</taxon>
        <taxon>Paenibacillus</taxon>
    </lineage>
</organism>
<gene>
    <name evidence="2" type="ORF">I8J30_06340</name>
</gene>
<dbReference type="InterPro" id="IPR036237">
    <property type="entry name" value="Xyl_isomerase-like_sf"/>
</dbReference>
<dbReference type="Gene3D" id="3.20.20.150">
    <property type="entry name" value="Divalent-metal-dependent TIM barrel enzymes"/>
    <property type="match status" value="1"/>
</dbReference>
<evidence type="ECO:0000259" key="1">
    <source>
        <dbReference type="Pfam" id="PF01261"/>
    </source>
</evidence>
<dbReference type="InterPro" id="IPR050312">
    <property type="entry name" value="IolE/XylAMocC-like"/>
</dbReference>
<protein>
    <submittedName>
        <fullName evidence="2">Sugar phosphate isomerase/epimerase</fullName>
    </submittedName>
</protein>
<accession>A0ABS5C8K5</accession>
<dbReference type="GO" id="GO:0016853">
    <property type="term" value="F:isomerase activity"/>
    <property type="evidence" value="ECO:0007669"/>
    <property type="project" value="UniProtKB-KW"/>
</dbReference>
<evidence type="ECO:0000313" key="3">
    <source>
        <dbReference type="Proteomes" id="UP000673394"/>
    </source>
</evidence>
<dbReference type="PANTHER" id="PTHR12110:SF41">
    <property type="entry name" value="INOSOSE DEHYDRATASE"/>
    <property type="match status" value="1"/>
</dbReference>
<dbReference type="InterPro" id="IPR013022">
    <property type="entry name" value="Xyl_isomerase-like_TIM-brl"/>
</dbReference>
<keyword evidence="2" id="KW-0413">Isomerase</keyword>
<keyword evidence="3" id="KW-1185">Reference proteome</keyword>
<name>A0ABS5C8K5_9BACL</name>
<dbReference type="SUPFAM" id="SSF51658">
    <property type="entry name" value="Xylose isomerase-like"/>
    <property type="match status" value="1"/>
</dbReference>